<evidence type="ECO:0000313" key="4">
    <source>
        <dbReference type="Proteomes" id="UP001175226"/>
    </source>
</evidence>
<organism evidence="3 4">
    <name type="scientific">Armillaria borealis</name>
    <dbReference type="NCBI Taxonomy" id="47425"/>
    <lineage>
        <taxon>Eukaryota</taxon>
        <taxon>Fungi</taxon>
        <taxon>Dikarya</taxon>
        <taxon>Basidiomycota</taxon>
        <taxon>Agaricomycotina</taxon>
        <taxon>Agaricomycetes</taxon>
        <taxon>Agaricomycetidae</taxon>
        <taxon>Agaricales</taxon>
        <taxon>Marasmiineae</taxon>
        <taxon>Physalacriaceae</taxon>
        <taxon>Armillaria</taxon>
    </lineage>
</organism>
<feature type="transmembrane region" description="Helical" evidence="2">
    <location>
        <begin position="213"/>
        <end position="231"/>
    </location>
</feature>
<evidence type="ECO:0000256" key="1">
    <source>
        <dbReference type="SAM" id="MobiDB-lite"/>
    </source>
</evidence>
<sequence>MIARTYPVTDIPELTDSQIEDIFRNLDMQFNQTMLSAGAHASRNSIQSPGRPRFLIFIILLLYLLATVHLYYGWAVEIAYATLPNGENFWTAFECTPGTPIFLALGIDAILSTILADATLIWRCWIVWGRSWRIVLVPIACTTLATGTFFEFILPIIFELVSLFFDNVVNWAVLYSSLILTTLLWCTILIIYRIWRVGGAAGRIHVYQRVIEMLVESASLYSAVLVVLVVLEARNELAAGYVEEVTSAMRGIIPTILVGRVAAGHARPDDSWNENATMSSLRFRSHSSSQNDSQMSAEPGQDTSFPHIRQDLEQGLEDGTELRVEGAPLTLSSPGNHIGIMSVYETGKERSDVFWPKTLCQDLKKAVRKDKRERMHNDVLSFLYRKLTATSVKATSREEANEADRSTRCPYRSAVNKEATLHQKAVMLRGKRSFMAVESKEGQDRDCDGIQSSSFYHDNGACYH</sequence>
<proteinExistence type="predicted"/>
<feature type="transmembrane region" description="Helical" evidence="2">
    <location>
        <begin position="54"/>
        <end position="74"/>
    </location>
</feature>
<reference evidence="3" key="1">
    <citation type="submission" date="2023-06" db="EMBL/GenBank/DDBJ databases">
        <authorList>
            <consortium name="Lawrence Berkeley National Laboratory"/>
            <person name="Ahrendt S."/>
            <person name="Sahu N."/>
            <person name="Indic B."/>
            <person name="Wong-Bajracharya J."/>
            <person name="Merenyi Z."/>
            <person name="Ke H.-M."/>
            <person name="Monk M."/>
            <person name="Kocsube S."/>
            <person name="Drula E."/>
            <person name="Lipzen A."/>
            <person name="Balint B."/>
            <person name="Henrissat B."/>
            <person name="Andreopoulos B."/>
            <person name="Martin F.M."/>
            <person name="Harder C.B."/>
            <person name="Rigling D."/>
            <person name="Ford K.L."/>
            <person name="Foster G.D."/>
            <person name="Pangilinan J."/>
            <person name="Papanicolaou A."/>
            <person name="Barry K."/>
            <person name="LaButti K."/>
            <person name="Viragh M."/>
            <person name="Koriabine M."/>
            <person name="Yan M."/>
            <person name="Riley R."/>
            <person name="Champramary S."/>
            <person name="Plett K.L."/>
            <person name="Tsai I.J."/>
            <person name="Slot J."/>
            <person name="Sipos G."/>
            <person name="Plett J."/>
            <person name="Nagy L.G."/>
            <person name="Grigoriev I.V."/>
        </authorList>
    </citation>
    <scope>NUCLEOTIDE SEQUENCE</scope>
    <source>
        <strain evidence="3">FPL87.14</strain>
    </source>
</reference>
<gene>
    <name evidence="3" type="ORF">EV421DRAFT_2023600</name>
</gene>
<feature type="transmembrane region" description="Helical" evidence="2">
    <location>
        <begin position="170"/>
        <end position="192"/>
    </location>
</feature>
<accession>A0AA39IZC0</accession>
<keyword evidence="2" id="KW-1133">Transmembrane helix</keyword>
<feature type="compositionally biased region" description="Low complexity" evidence="1">
    <location>
        <begin position="283"/>
        <end position="296"/>
    </location>
</feature>
<evidence type="ECO:0000313" key="3">
    <source>
        <dbReference type="EMBL" id="KAK0433282.1"/>
    </source>
</evidence>
<keyword evidence="4" id="KW-1185">Reference proteome</keyword>
<feature type="transmembrane region" description="Helical" evidence="2">
    <location>
        <begin position="134"/>
        <end position="158"/>
    </location>
</feature>
<feature type="region of interest" description="Disordered" evidence="1">
    <location>
        <begin position="283"/>
        <end position="306"/>
    </location>
</feature>
<protein>
    <submittedName>
        <fullName evidence="3">Uncharacterized protein</fullName>
    </submittedName>
</protein>
<evidence type="ECO:0000256" key="2">
    <source>
        <dbReference type="SAM" id="Phobius"/>
    </source>
</evidence>
<dbReference type="EMBL" id="JAUEPT010000083">
    <property type="protein sequence ID" value="KAK0433282.1"/>
    <property type="molecule type" value="Genomic_DNA"/>
</dbReference>
<name>A0AA39IZC0_9AGAR</name>
<feature type="transmembrane region" description="Helical" evidence="2">
    <location>
        <begin position="101"/>
        <end position="122"/>
    </location>
</feature>
<comment type="caution">
    <text evidence="3">The sequence shown here is derived from an EMBL/GenBank/DDBJ whole genome shotgun (WGS) entry which is preliminary data.</text>
</comment>
<keyword evidence="2" id="KW-0812">Transmembrane</keyword>
<dbReference type="Proteomes" id="UP001175226">
    <property type="component" value="Unassembled WGS sequence"/>
</dbReference>
<dbReference type="AlphaFoldDB" id="A0AA39IZC0"/>
<keyword evidence="2" id="KW-0472">Membrane</keyword>